<evidence type="ECO:0000256" key="3">
    <source>
        <dbReference type="ARBA" id="ARBA00021438"/>
    </source>
</evidence>
<dbReference type="FunCoup" id="Q19788">
    <property type="interactions" value="564"/>
</dbReference>
<dbReference type="RefSeq" id="NP_501790.1">
    <property type="nucleotide sequence ID" value="NM_069389.5"/>
</dbReference>
<dbReference type="eggNOG" id="KOG2236">
    <property type="taxonomic scope" value="Eukaryota"/>
</dbReference>
<dbReference type="InParanoid" id="Q19788"/>
<dbReference type="PANTHER" id="PTHR31633">
    <property type="entry name" value="H/ACA RIBONUCLEOPROTEIN COMPLEX NON-CORE SUBUNIT NAF1"/>
    <property type="match status" value="1"/>
</dbReference>
<dbReference type="GO" id="GO:0005634">
    <property type="term" value="C:nucleus"/>
    <property type="evidence" value="ECO:0007005"/>
    <property type="project" value="WormBase"/>
</dbReference>
<dbReference type="Proteomes" id="UP000001940">
    <property type="component" value="Chromosome IV"/>
</dbReference>
<evidence type="ECO:0007829" key="13">
    <source>
        <dbReference type="PeptideAtlas" id="Q19788"/>
    </source>
</evidence>
<dbReference type="GO" id="GO:0001522">
    <property type="term" value="P:pseudouridine synthesis"/>
    <property type="evidence" value="ECO:0007669"/>
    <property type="project" value="InterPro"/>
</dbReference>
<keyword evidence="5" id="KW-0698">rRNA processing</keyword>
<gene>
    <name evidence="10" type="ORF">CELE_F25H8.2</name>
    <name evidence="10 12" type="ORF">F25H8.2</name>
</gene>
<evidence type="ECO:0000256" key="7">
    <source>
        <dbReference type="ARBA" id="ARBA00022884"/>
    </source>
</evidence>
<dbReference type="PANTHER" id="PTHR31633:SF1">
    <property type="entry name" value="H_ACA RIBONUCLEOPROTEIN COMPLEX NON-CORE SUBUNIT NAF1"/>
    <property type="match status" value="1"/>
</dbReference>
<dbReference type="GO" id="GO:0042254">
    <property type="term" value="P:ribosome biogenesis"/>
    <property type="evidence" value="ECO:0000318"/>
    <property type="project" value="GO_Central"/>
</dbReference>
<dbReference type="GO" id="GO:0003723">
    <property type="term" value="F:RNA binding"/>
    <property type="evidence" value="ECO:0000318"/>
    <property type="project" value="GO_Central"/>
</dbReference>
<evidence type="ECO:0000313" key="10">
    <source>
        <dbReference type="EMBL" id="CAA93283.1"/>
    </source>
</evidence>
<dbReference type="InterPro" id="IPR007504">
    <property type="entry name" value="H/ACA_rnp_Gar1/Naf1"/>
</dbReference>
<dbReference type="EMBL" id="BX284604">
    <property type="protein sequence ID" value="CAA93283.1"/>
    <property type="molecule type" value="Genomic_DNA"/>
</dbReference>
<evidence type="ECO:0000256" key="2">
    <source>
        <dbReference type="ARBA" id="ARBA00009801"/>
    </source>
</evidence>
<dbReference type="Bgee" id="WBGene00009132">
    <property type="expression patterns" value="Expressed in germ line (C elegans) and 4 other cell types or tissues"/>
</dbReference>
<dbReference type="SMR" id="Q19788"/>
<evidence type="ECO:0000256" key="9">
    <source>
        <dbReference type="SAM" id="MobiDB-lite"/>
    </source>
</evidence>
<dbReference type="WormBase" id="F25H8.2">
    <property type="protein sequence ID" value="CE05728"/>
    <property type="gene ID" value="WBGene00009132"/>
</dbReference>
<keyword evidence="13" id="KW-1267">Proteomics identification</keyword>
<proteinExistence type="evidence at protein level"/>
<evidence type="ECO:0000313" key="12">
    <source>
        <dbReference type="WormBase" id="F25H8.2"/>
    </source>
</evidence>
<dbReference type="GO" id="GO:0006364">
    <property type="term" value="P:rRNA processing"/>
    <property type="evidence" value="ECO:0007669"/>
    <property type="project" value="UniProtKB-KW"/>
</dbReference>
<keyword evidence="10" id="KW-0687">Ribonucleoprotein</keyword>
<evidence type="ECO:0000256" key="1">
    <source>
        <dbReference type="ARBA" id="ARBA00004123"/>
    </source>
</evidence>
<evidence type="ECO:0000313" key="11">
    <source>
        <dbReference type="Proteomes" id="UP000001940"/>
    </source>
</evidence>
<dbReference type="Gene3D" id="2.40.10.230">
    <property type="entry name" value="Probable tRNA pseudouridine synthase domain"/>
    <property type="match status" value="1"/>
</dbReference>
<organism evidence="10 11">
    <name type="scientific">Caenorhabditis elegans</name>
    <dbReference type="NCBI Taxonomy" id="6239"/>
    <lineage>
        <taxon>Eukaryota</taxon>
        <taxon>Metazoa</taxon>
        <taxon>Ecdysozoa</taxon>
        <taxon>Nematoda</taxon>
        <taxon>Chromadorea</taxon>
        <taxon>Rhabditida</taxon>
        <taxon>Rhabditina</taxon>
        <taxon>Rhabditomorpha</taxon>
        <taxon>Rhabditoidea</taxon>
        <taxon>Rhabditidae</taxon>
        <taxon>Peloderinae</taxon>
        <taxon>Caenorhabditis</taxon>
    </lineage>
</organism>
<name>Q19788_CAEEL</name>
<reference evidence="10 11" key="1">
    <citation type="journal article" date="1998" name="Science">
        <title>Genome sequence of the nematode C. elegans: a platform for investigating biology.</title>
        <authorList>
            <consortium name="The C. elegans sequencing consortium"/>
            <person name="Sulson J.E."/>
            <person name="Waterston R."/>
        </authorList>
    </citation>
    <scope>NUCLEOTIDE SEQUENCE [LARGE SCALE GENOMIC DNA]</scope>
    <source>
        <strain evidence="10 11">Bristol N2</strain>
    </source>
</reference>
<protein>
    <recommendedName>
        <fullName evidence="3">H/ACA ribonucleoprotein complex non-core subunit NAF1</fullName>
    </recommendedName>
</protein>
<dbReference type="OrthoDB" id="21550at2759"/>
<evidence type="ECO:0000256" key="5">
    <source>
        <dbReference type="ARBA" id="ARBA00022552"/>
    </source>
</evidence>
<feature type="compositionally biased region" description="Basic residues" evidence="9">
    <location>
        <begin position="325"/>
        <end position="334"/>
    </location>
</feature>
<keyword evidence="8" id="KW-0539">Nucleus</keyword>
<dbReference type="Pfam" id="PF04410">
    <property type="entry name" value="Gar1"/>
    <property type="match status" value="1"/>
</dbReference>
<dbReference type="AlphaFoldDB" id="Q19788"/>
<dbReference type="STRING" id="6239.F25H8.2.1"/>
<comment type="similarity">
    <text evidence="2">Belongs to the NAF1 family.</text>
</comment>
<dbReference type="PeptideAtlas" id="Q19788"/>
<sequence>MEEETIKVENLDDSITIDRNPVPLAFCARPTLPAKIGMKTEDGIVDQLLDLVDPITVVNPTEIRQAPSLKSFGCDTESEFEFSGDDSDFENINDLRAGALDSDEEFDRLVKFSAKIIEKTHKSEYPDENGKKQRKPKKSQKTRNVHEYDDMPPLENLSIECKGQLLEFGFVSKVVDCQVVIISTCTEVLDFDSFLFDQKGNALGQIYDIFGQVKNPQYVIRFNSCEEASMIPIDMKVYYAPTEEQFSKTPFKGLNLAAANRDAIKSLNRRIDHQEAVAKAGETMAQVGIGSDVEFSDDEAEKEFKRTTYTQPASQMSRGFDSNRGRKRDRRGGQKVRFSAQNPPARSDNLGPIPQQPSAPPPPARPAQSTESNPYAEFGCHSGFNGRFGI</sequence>
<feature type="region of interest" description="Disordered" evidence="9">
    <location>
        <begin position="123"/>
        <end position="149"/>
    </location>
</feature>
<dbReference type="GO" id="GO:0005732">
    <property type="term" value="C:sno(s)RNA-containing ribonucleoprotein complex"/>
    <property type="evidence" value="ECO:0000318"/>
    <property type="project" value="GO_Central"/>
</dbReference>
<dbReference type="SUPFAM" id="SSF50447">
    <property type="entry name" value="Translation proteins"/>
    <property type="match status" value="1"/>
</dbReference>
<dbReference type="UCSC" id="F25H8.2">
    <property type="organism name" value="c. elegans"/>
</dbReference>
<keyword evidence="6" id="KW-0597">Phosphoprotein</keyword>
<feature type="region of interest" description="Disordered" evidence="9">
    <location>
        <begin position="290"/>
        <end position="390"/>
    </location>
</feature>
<dbReference type="PaxDb" id="6239-F25H8.2"/>
<evidence type="ECO:0000256" key="6">
    <source>
        <dbReference type="ARBA" id="ARBA00022553"/>
    </source>
</evidence>
<dbReference type="PIR" id="T21367">
    <property type="entry name" value="T21367"/>
</dbReference>
<feature type="compositionally biased region" description="Pro residues" evidence="9">
    <location>
        <begin position="354"/>
        <end position="365"/>
    </location>
</feature>
<dbReference type="KEGG" id="cel:CELE_F25H8.2"/>
<dbReference type="AGR" id="WB:WBGene00009132"/>
<accession>Q19788</accession>
<dbReference type="OMA" id="QYTRTVI"/>
<dbReference type="InterPro" id="IPR038664">
    <property type="entry name" value="Gar1/Naf1_Cbf5-bd_sf"/>
</dbReference>
<keyword evidence="7" id="KW-0694">RNA-binding</keyword>
<keyword evidence="11" id="KW-1185">Reference proteome</keyword>
<comment type="subcellular location">
    <subcellularLocation>
        <location evidence="1">Nucleus</location>
    </subcellularLocation>
</comment>
<dbReference type="GeneID" id="177848"/>
<feature type="compositionally biased region" description="Basic residues" evidence="9">
    <location>
        <begin position="132"/>
        <end position="143"/>
    </location>
</feature>
<dbReference type="GO" id="GO:0000493">
    <property type="term" value="P:box H/ACA snoRNP assembly"/>
    <property type="evidence" value="ECO:0000318"/>
    <property type="project" value="GO_Central"/>
</dbReference>
<dbReference type="InterPro" id="IPR009000">
    <property type="entry name" value="Transl_B-barrel_sf"/>
</dbReference>
<evidence type="ECO:0000256" key="8">
    <source>
        <dbReference type="ARBA" id="ARBA00023242"/>
    </source>
</evidence>
<keyword evidence="4" id="KW-0690">Ribosome biogenesis</keyword>
<evidence type="ECO:0000256" key="4">
    <source>
        <dbReference type="ARBA" id="ARBA00022517"/>
    </source>
</evidence>
<feature type="compositionally biased region" description="Polar residues" evidence="9">
    <location>
        <begin position="307"/>
        <end position="317"/>
    </location>
</feature>
<dbReference type="DIP" id="DIP-26266N"/>
<dbReference type="HOGENOM" id="CLU_726154_0_0_1"/>
<dbReference type="CTD" id="177848"/>
<dbReference type="InterPro" id="IPR040309">
    <property type="entry name" value="Naf1"/>
</dbReference>